<dbReference type="OrthoDB" id="6431174at2759"/>
<name>A0A4Y2L4U0_ARAVE</name>
<dbReference type="GO" id="GO:0005634">
    <property type="term" value="C:nucleus"/>
    <property type="evidence" value="ECO:0007669"/>
    <property type="project" value="UniProtKB-SubCell"/>
</dbReference>
<dbReference type="SMART" id="SM00674">
    <property type="entry name" value="CENPB"/>
    <property type="match status" value="1"/>
</dbReference>
<protein>
    <submittedName>
        <fullName evidence="6">Tigger transposable element-derived protein 4</fullName>
    </submittedName>
</protein>
<dbReference type="Pfam" id="PF04218">
    <property type="entry name" value="CENP-B_N"/>
    <property type="match status" value="1"/>
</dbReference>
<dbReference type="PANTHER" id="PTHR19303">
    <property type="entry name" value="TRANSPOSON"/>
    <property type="match status" value="1"/>
</dbReference>
<dbReference type="InterPro" id="IPR006600">
    <property type="entry name" value="HTH_CenpB_DNA-bd_dom"/>
</dbReference>
<evidence type="ECO:0000256" key="4">
    <source>
        <dbReference type="SAM" id="MobiDB-lite"/>
    </source>
</evidence>
<dbReference type="Pfam" id="PF03221">
    <property type="entry name" value="HTH_Tnp_Tc5"/>
    <property type="match status" value="1"/>
</dbReference>
<organism evidence="6 7">
    <name type="scientific">Araneus ventricosus</name>
    <name type="common">Orbweaver spider</name>
    <name type="synonym">Epeira ventricosa</name>
    <dbReference type="NCBI Taxonomy" id="182803"/>
    <lineage>
        <taxon>Eukaryota</taxon>
        <taxon>Metazoa</taxon>
        <taxon>Ecdysozoa</taxon>
        <taxon>Arthropoda</taxon>
        <taxon>Chelicerata</taxon>
        <taxon>Arachnida</taxon>
        <taxon>Araneae</taxon>
        <taxon>Araneomorphae</taxon>
        <taxon>Entelegynae</taxon>
        <taxon>Araneoidea</taxon>
        <taxon>Araneidae</taxon>
        <taxon>Araneus</taxon>
    </lineage>
</organism>
<evidence type="ECO:0000313" key="7">
    <source>
        <dbReference type="Proteomes" id="UP000499080"/>
    </source>
</evidence>
<sequence>MESEKKKIPREVLPLYKRICVIESATAGLSQRQLAEKFNCGKTQISNILRNKDALLKEWEANNHRKSVKRKRRSVYENVNVLVLEWYKRAIAEGQPINAVILQEKALEYAEALNFPAFKASSGWLDNMRRRHGILCNGTIGENRANTSKDEQGIQEIIEGYDAQDIYNLGEAGLLFRALPDKSLIEKEKQCQGGKLSNERLTIGFCCNAVGEKEIPVVITRFNEPSSFEGMDLTSLGIKHKYSKKAWMTSEIFEEWINELNERMRNRKKRILILVDYAPCHPNEISLSNVAVKFLPPNPLSPLQPLDQGIIQSFKVLYRKNLLKMIFSRTSNPAEFSSLAKSLTLFDAVQFIKYAWNEVAASTIQRCFSACGLSVLIPQSNEEGRSLNELKLLCSASQINDCTFYEDVEFCEDRPSEWEEEMETDSSASKNPILNAS</sequence>
<dbReference type="AlphaFoldDB" id="A0A4Y2L4U0"/>
<accession>A0A4Y2L4U0</accession>
<evidence type="ECO:0000259" key="5">
    <source>
        <dbReference type="PROSITE" id="PS51253"/>
    </source>
</evidence>
<feature type="region of interest" description="Disordered" evidence="4">
    <location>
        <begin position="415"/>
        <end position="437"/>
    </location>
</feature>
<reference evidence="6 7" key="1">
    <citation type="journal article" date="2019" name="Sci. Rep.">
        <title>Orb-weaving spider Araneus ventricosus genome elucidates the spidroin gene catalogue.</title>
        <authorList>
            <person name="Kono N."/>
            <person name="Nakamura H."/>
            <person name="Ohtoshi R."/>
            <person name="Moran D.A.P."/>
            <person name="Shinohara A."/>
            <person name="Yoshida Y."/>
            <person name="Fujiwara M."/>
            <person name="Mori M."/>
            <person name="Tomita M."/>
            <person name="Arakawa K."/>
        </authorList>
    </citation>
    <scope>NUCLEOTIDE SEQUENCE [LARGE SCALE GENOMIC DNA]</scope>
</reference>
<dbReference type="PROSITE" id="PS51253">
    <property type="entry name" value="HTH_CENPB"/>
    <property type="match status" value="1"/>
</dbReference>
<dbReference type="SUPFAM" id="SSF46689">
    <property type="entry name" value="Homeodomain-like"/>
    <property type="match status" value="2"/>
</dbReference>
<dbReference type="CDD" id="cd00093">
    <property type="entry name" value="HTH_XRE"/>
    <property type="match status" value="1"/>
</dbReference>
<proteinExistence type="predicted"/>
<dbReference type="Gene3D" id="1.10.10.60">
    <property type="entry name" value="Homeodomain-like"/>
    <property type="match status" value="2"/>
</dbReference>
<dbReference type="PANTHER" id="PTHR19303:SF73">
    <property type="entry name" value="PROTEIN PDC2"/>
    <property type="match status" value="1"/>
</dbReference>
<feature type="domain" description="HTH CENPB-type" evidence="5">
    <location>
        <begin position="67"/>
        <end position="138"/>
    </location>
</feature>
<evidence type="ECO:0000256" key="1">
    <source>
        <dbReference type="ARBA" id="ARBA00004123"/>
    </source>
</evidence>
<dbReference type="InterPro" id="IPR050863">
    <property type="entry name" value="CenT-Element_Derived"/>
</dbReference>
<dbReference type="EMBL" id="BGPR01005296">
    <property type="protein sequence ID" value="GBN08807.1"/>
    <property type="molecule type" value="Genomic_DNA"/>
</dbReference>
<keyword evidence="3" id="KW-0539">Nucleus</keyword>
<feature type="compositionally biased region" description="Polar residues" evidence="4">
    <location>
        <begin position="425"/>
        <end position="437"/>
    </location>
</feature>
<dbReference type="Pfam" id="PF03184">
    <property type="entry name" value="DDE_1"/>
    <property type="match status" value="1"/>
</dbReference>
<keyword evidence="2" id="KW-0238">DNA-binding</keyword>
<dbReference type="GO" id="GO:0003677">
    <property type="term" value="F:DNA binding"/>
    <property type="evidence" value="ECO:0007669"/>
    <property type="project" value="UniProtKB-KW"/>
</dbReference>
<gene>
    <name evidence="6" type="primary">Tigd4_330</name>
    <name evidence="6" type="ORF">AVEN_204912_1</name>
</gene>
<dbReference type="Proteomes" id="UP000499080">
    <property type="component" value="Unassembled WGS sequence"/>
</dbReference>
<evidence type="ECO:0000256" key="3">
    <source>
        <dbReference type="ARBA" id="ARBA00023242"/>
    </source>
</evidence>
<evidence type="ECO:0000256" key="2">
    <source>
        <dbReference type="ARBA" id="ARBA00023125"/>
    </source>
</evidence>
<keyword evidence="7" id="KW-1185">Reference proteome</keyword>
<dbReference type="InterPro" id="IPR001387">
    <property type="entry name" value="Cro/C1-type_HTH"/>
</dbReference>
<comment type="subcellular location">
    <subcellularLocation>
        <location evidence="1">Nucleus</location>
    </subcellularLocation>
</comment>
<dbReference type="InterPro" id="IPR004875">
    <property type="entry name" value="DDE_SF_endonuclease_dom"/>
</dbReference>
<dbReference type="InterPro" id="IPR007889">
    <property type="entry name" value="HTH_Psq"/>
</dbReference>
<evidence type="ECO:0000313" key="6">
    <source>
        <dbReference type="EMBL" id="GBN08807.1"/>
    </source>
</evidence>
<dbReference type="InterPro" id="IPR009057">
    <property type="entry name" value="Homeodomain-like_sf"/>
</dbReference>
<comment type="caution">
    <text evidence="6">The sequence shown here is derived from an EMBL/GenBank/DDBJ whole genome shotgun (WGS) entry which is preliminary data.</text>
</comment>